<protein>
    <submittedName>
        <fullName evidence="2">Uncharacterized protein</fullName>
    </submittedName>
</protein>
<dbReference type="EMBL" id="BQNB010012674">
    <property type="protein sequence ID" value="GJT06500.1"/>
    <property type="molecule type" value="Genomic_DNA"/>
</dbReference>
<organism evidence="2 3">
    <name type="scientific">Tanacetum coccineum</name>
    <dbReference type="NCBI Taxonomy" id="301880"/>
    <lineage>
        <taxon>Eukaryota</taxon>
        <taxon>Viridiplantae</taxon>
        <taxon>Streptophyta</taxon>
        <taxon>Embryophyta</taxon>
        <taxon>Tracheophyta</taxon>
        <taxon>Spermatophyta</taxon>
        <taxon>Magnoliopsida</taxon>
        <taxon>eudicotyledons</taxon>
        <taxon>Gunneridae</taxon>
        <taxon>Pentapetalae</taxon>
        <taxon>asterids</taxon>
        <taxon>campanulids</taxon>
        <taxon>Asterales</taxon>
        <taxon>Asteraceae</taxon>
        <taxon>Asteroideae</taxon>
        <taxon>Anthemideae</taxon>
        <taxon>Anthemidinae</taxon>
        <taxon>Tanacetum</taxon>
    </lineage>
</organism>
<reference evidence="2" key="2">
    <citation type="submission" date="2022-01" db="EMBL/GenBank/DDBJ databases">
        <authorList>
            <person name="Yamashiro T."/>
            <person name="Shiraishi A."/>
            <person name="Satake H."/>
            <person name="Nakayama K."/>
        </authorList>
    </citation>
    <scope>NUCLEOTIDE SEQUENCE</scope>
</reference>
<evidence type="ECO:0000313" key="2">
    <source>
        <dbReference type="EMBL" id="GJT06500.1"/>
    </source>
</evidence>
<keyword evidence="3" id="KW-1185">Reference proteome</keyword>
<evidence type="ECO:0000256" key="1">
    <source>
        <dbReference type="SAM" id="MobiDB-lite"/>
    </source>
</evidence>
<name>A0ABQ5AV13_9ASTR</name>
<reference evidence="2" key="1">
    <citation type="journal article" date="2022" name="Int. J. Mol. Sci.">
        <title>Draft Genome of Tanacetum Coccineum: Genomic Comparison of Closely Related Tanacetum-Family Plants.</title>
        <authorList>
            <person name="Yamashiro T."/>
            <person name="Shiraishi A."/>
            <person name="Nakayama K."/>
            <person name="Satake H."/>
        </authorList>
    </citation>
    <scope>NUCLEOTIDE SEQUENCE</scope>
</reference>
<gene>
    <name evidence="2" type="ORF">Tco_0840962</name>
</gene>
<feature type="compositionally biased region" description="Basic and acidic residues" evidence="1">
    <location>
        <begin position="568"/>
        <end position="586"/>
    </location>
</feature>
<feature type="compositionally biased region" description="Basic and acidic residues" evidence="1">
    <location>
        <begin position="294"/>
        <end position="311"/>
    </location>
</feature>
<accession>A0ABQ5AV13</accession>
<feature type="compositionally biased region" description="Acidic residues" evidence="1">
    <location>
        <begin position="247"/>
        <end position="293"/>
    </location>
</feature>
<feature type="compositionally biased region" description="Basic and acidic residues" evidence="1">
    <location>
        <begin position="594"/>
        <end position="616"/>
    </location>
</feature>
<feature type="region of interest" description="Disordered" evidence="1">
    <location>
        <begin position="568"/>
        <end position="616"/>
    </location>
</feature>
<dbReference type="Proteomes" id="UP001151760">
    <property type="component" value="Unassembled WGS sequence"/>
</dbReference>
<feature type="region of interest" description="Disordered" evidence="1">
    <location>
        <begin position="207"/>
        <end position="338"/>
    </location>
</feature>
<sequence length="927" mass="106197">MDITRADQIALDDALVAPANRLKIGKSNLRLSSDLKEMLQIRPKLPDHQFEEPPFEEEILTFLRELGHNGEIKVITDANVNKMHQPWRSFAAGMYHKKNVDFAYILWEDFVYQVENKNVKRSNEMYYPRFTMVIVNFFMTKDSSIPRRNRVNWHFARDDPMFTTIKIVSRHEDIQLYGAILPEELKNEAIKNSESYKEYYAIASGAEPPKQKQVGSGADEGTGGTPWVPDVPTYESDDEQISWKSSDEEDDDDDNDDYEDNDDDDDDNDDVDNQDDEGQDDDNEKTDSDNDGDEFVHPKFSTHDREERQDKEDNEEEVGANVEGEELDEEETNEEDEANELYMDVNVNLEGRDIEMIDAPRTISSSVSSGFVSNMLNPSPDRGIDSIFTLNTESTSLVDVPVTTITETPLSSATTLPPPPIPLITHLQQTLVLTPTTVPSSSLHDLPNFVVSFIIGIVNTYLANKMNEAVKTAVQLQSDRISDEAQADNEDFINKLDDNIKKIIKEQVKEQVKAQVSKILPKNEKTVNEQLEAEVLTRSSNESKTSYVVAANLSEFELKKILIDKMESNKARKEPESTSAPKEKNSKTIGKSTEWSKSHHKSSDKSAQAKEAMHTAEDLEELAHQEFDTGFSKDQPTLPAAHGPIKPWISSLARKEDTRDSFNELMDTPLDFSAFVMNRLKVDTLTPELLAGPTFELMKGSCKSLVELEYFLEEVYKATTDQLDWNNPEGRRVIPFDHFINNDLEYLRGGTSSRTYATSVTKTKAANYGHVKWIEDLVSNTMESARDVYSRHRIIAVTKLQIVEWHNYKHLDWITVRRNDDKLYTFKEGDYKRLHLQDIEYMHVEDLQLGVESYQKKLNLTRRGTYISNLKRLSAYPNTRGFIYQNKDKKNKLMHIDEPHKFSDDTLNDVRTALDDILKRIEMKYLP</sequence>
<feature type="compositionally biased region" description="Acidic residues" evidence="1">
    <location>
        <begin position="312"/>
        <end position="338"/>
    </location>
</feature>
<proteinExistence type="predicted"/>
<comment type="caution">
    <text evidence="2">The sequence shown here is derived from an EMBL/GenBank/DDBJ whole genome shotgun (WGS) entry which is preliminary data.</text>
</comment>
<evidence type="ECO:0000313" key="3">
    <source>
        <dbReference type="Proteomes" id="UP001151760"/>
    </source>
</evidence>